<gene>
    <name evidence="4" type="ORF">K9W46_08685</name>
</gene>
<dbReference type="AlphaFoldDB" id="A0A9Y1BNV5"/>
<organism evidence="4">
    <name type="scientific">Candidatus Heimdallarchaeum endolithica</name>
    <dbReference type="NCBI Taxonomy" id="2876572"/>
    <lineage>
        <taxon>Archaea</taxon>
        <taxon>Promethearchaeati</taxon>
        <taxon>Candidatus Heimdallarchaeota</taxon>
        <taxon>Candidatus Heimdallarchaeia (ex Rinke et al. 2021) (nom. nud.)</taxon>
        <taxon>Candidatus Heimdallarchaeales</taxon>
        <taxon>Candidatus Heimdallarchaeaceae</taxon>
        <taxon>Candidatus Heimdallarchaeum</taxon>
    </lineage>
</organism>
<evidence type="ECO:0000313" key="4">
    <source>
        <dbReference type="EMBL" id="UJG42468.1"/>
    </source>
</evidence>
<dbReference type="Pfam" id="PF24873">
    <property type="entry name" value="DUF2110_C"/>
    <property type="match status" value="1"/>
</dbReference>
<proteinExistence type="predicted"/>
<name>A0A9Y1BNV5_9ARCH</name>
<sequence length="259" mass="30224">MKKIRTLIKLYNVPEENLKKSIEFILKNEFNELDVQIKKISFSEENLAEIHVEGEDEEIVANFIHNQYGAEYNISEIIENKSYFGRIRKTESVNFGLFIDMGVYISEERIDALYPLYEIRKQLVKNRKISLKKIVHSFGFIENLPLIFEVTEKRVIGRKLRVKLTKESLDWLLKPFEEENEALIITGATTKMIKDALKKTNHSQDIEIIERIGFLEHRLICKKNTRADGIIPEIGYLLSEAKIAAQSPRRLKQLLSTNQ</sequence>
<accession>A0A9Y1BNV5</accession>
<dbReference type="Proteomes" id="UP001200513">
    <property type="component" value="Chromosome"/>
</dbReference>
<feature type="domain" description="DUF2110" evidence="1">
    <location>
        <begin position="79"/>
        <end position="172"/>
    </location>
</feature>
<evidence type="ECO:0000259" key="2">
    <source>
        <dbReference type="Pfam" id="PF24872"/>
    </source>
</evidence>
<dbReference type="InterPro" id="IPR056756">
    <property type="entry name" value="DUF2110_central"/>
</dbReference>
<dbReference type="EMBL" id="CP084167">
    <property type="protein sequence ID" value="UJG42468.1"/>
    <property type="molecule type" value="Genomic_DNA"/>
</dbReference>
<dbReference type="Pfam" id="PF09883">
    <property type="entry name" value="DUF2110"/>
    <property type="match status" value="1"/>
</dbReference>
<protein>
    <submittedName>
        <fullName evidence="4">DUF2110 family protein</fullName>
    </submittedName>
</protein>
<evidence type="ECO:0000259" key="3">
    <source>
        <dbReference type="Pfam" id="PF24873"/>
    </source>
</evidence>
<reference evidence="4" key="1">
    <citation type="journal article" date="2022" name="Nat. Microbiol.">
        <title>Unique mobile elements and scalable gene flow at the prokaryote-eukaryote boundary revealed by circularized Asgard archaea genomes.</title>
        <authorList>
            <person name="Wu F."/>
            <person name="Speth D.R."/>
            <person name="Philosof A."/>
            <person name="Cremiere A."/>
            <person name="Narayanan A."/>
            <person name="Barco R.A."/>
            <person name="Connon S.A."/>
            <person name="Amend J.P."/>
            <person name="Antoshechkin I.A."/>
            <person name="Orphan V.J."/>
        </authorList>
    </citation>
    <scope>NUCLEOTIDE SEQUENCE</scope>
    <source>
        <strain evidence="4">PR6</strain>
    </source>
</reference>
<dbReference type="Pfam" id="PF24872">
    <property type="entry name" value="DUF2110_N"/>
    <property type="match status" value="1"/>
</dbReference>
<dbReference type="InterPro" id="IPR056757">
    <property type="entry name" value="DUF2110_C"/>
</dbReference>
<feature type="domain" description="DUF2110" evidence="2">
    <location>
        <begin position="4"/>
        <end position="70"/>
    </location>
</feature>
<dbReference type="InterPro" id="IPR056758">
    <property type="entry name" value="DUF2110_N"/>
</dbReference>
<evidence type="ECO:0000259" key="1">
    <source>
        <dbReference type="Pfam" id="PF09883"/>
    </source>
</evidence>
<feature type="domain" description="DUF2110" evidence="3">
    <location>
        <begin position="181"/>
        <end position="243"/>
    </location>
</feature>